<dbReference type="Proteomes" id="UP000479132">
    <property type="component" value="Unassembled WGS sequence"/>
</dbReference>
<keyword evidence="1" id="KW-0472">Membrane</keyword>
<dbReference type="Pfam" id="PF13181">
    <property type="entry name" value="TPR_8"/>
    <property type="match status" value="1"/>
</dbReference>
<gene>
    <name evidence="2" type="ORF">G3569_10930</name>
</gene>
<reference evidence="2 3" key="1">
    <citation type="submission" date="2020-02" db="EMBL/GenBank/DDBJ databases">
        <title>Aliifodinibius halophilus 2W32, complete genome.</title>
        <authorList>
            <person name="Li Y."/>
            <person name="Wu S."/>
        </authorList>
    </citation>
    <scope>NUCLEOTIDE SEQUENCE [LARGE SCALE GENOMIC DNA]</scope>
    <source>
        <strain evidence="2 3">2W32</strain>
    </source>
</reference>
<dbReference type="InterPro" id="IPR011990">
    <property type="entry name" value="TPR-like_helical_dom_sf"/>
</dbReference>
<dbReference type="InterPro" id="IPR019734">
    <property type="entry name" value="TPR_rpt"/>
</dbReference>
<keyword evidence="3" id="KW-1185">Reference proteome</keyword>
<evidence type="ECO:0000313" key="2">
    <source>
        <dbReference type="EMBL" id="NGP88872.1"/>
    </source>
</evidence>
<keyword evidence="1" id="KW-0812">Transmembrane</keyword>
<dbReference type="EMBL" id="JAALLS010000013">
    <property type="protein sequence ID" value="NGP88872.1"/>
    <property type="molecule type" value="Genomic_DNA"/>
</dbReference>
<organism evidence="2 3">
    <name type="scientific">Fodinibius halophilus</name>
    <dbReference type="NCBI Taxonomy" id="1736908"/>
    <lineage>
        <taxon>Bacteria</taxon>
        <taxon>Pseudomonadati</taxon>
        <taxon>Balneolota</taxon>
        <taxon>Balneolia</taxon>
        <taxon>Balneolales</taxon>
        <taxon>Balneolaceae</taxon>
        <taxon>Fodinibius</taxon>
    </lineage>
</organism>
<evidence type="ECO:0000313" key="3">
    <source>
        <dbReference type="Proteomes" id="UP000479132"/>
    </source>
</evidence>
<keyword evidence="1" id="KW-1133">Transmembrane helix</keyword>
<evidence type="ECO:0000256" key="1">
    <source>
        <dbReference type="SAM" id="Phobius"/>
    </source>
</evidence>
<feature type="transmembrane region" description="Helical" evidence="1">
    <location>
        <begin position="31"/>
        <end position="53"/>
    </location>
</feature>
<comment type="caution">
    <text evidence="2">The sequence shown here is derived from an EMBL/GenBank/DDBJ whole genome shotgun (WGS) entry which is preliminary data.</text>
</comment>
<sequence>MSKKQVKEELEQDILLETFSKAQNLYDNNKSALIGAAIALIVLIGGSVGYYYYSTAQENEAQQLMAKATQAYLNQDYQTALTGSDTQFTVGFEQIVNNFPLTDAANLASYYASVCEFNLGNTQEALNYITEYEVPEGILGVAPIAFHGVIHTELGNHEKAADIYIKAAEWDKNESTTPYNYLEAARAYQDAGNTDKAREYAQKVVDEHDQSSHVTTAEKLLGTLAVAQ</sequence>
<protein>
    <submittedName>
        <fullName evidence="2">Tetratricopeptide repeat protein</fullName>
    </submittedName>
</protein>
<dbReference type="RefSeq" id="WP_165269049.1">
    <property type="nucleotide sequence ID" value="NZ_JAALLS010000013.1"/>
</dbReference>
<dbReference type="Pfam" id="PF13174">
    <property type="entry name" value="TPR_6"/>
    <property type="match status" value="1"/>
</dbReference>
<dbReference type="AlphaFoldDB" id="A0A6M1TFG3"/>
<name>A0A6M1TFG3_9BACT</name>
<dbReference type="SUPFAM" id="SSF48452">
    <property type="entry name" value="TPR-like"/>
    <property type="match status" value="1"/>
</dbReference>
<proteinExistence type="predicted"/>
<dbReference type="Gene3D" id="1.25.40.10">
    <property type="entry name" value="Tetratricopeptide repeat domain"/>
    <property type="match status" value="2"/>
</dbReference>
<accession>A0A6M1TFG3</accession>